<evidence type="ECO:0000313" key="4">
    <source>
        <dbReference type="EMBL" id="QNP60177.1"/>
    </source>
</evidence>
<evidence type="ECO:0000313" key="5">
    <source>
        <dbReference type="Proteomes" id="UP000516057"/>
    </source>
</evidence>
<dbReference type="InterPro" id="IPR050595">
    <property type="entry name" value="Bact_response_regulator"/>
</dbReference>
<feature type="domain" description="Response regulatory" evidence="3">
    <location>
        <begin position="8"/>
        <end position="124"/>
    </location>
</feature>
<dbReference type="Proteomes" id="UP000516057">
    <property type="component" value="Chromosome"/>
</dbReference>
<dbReference type="SMART" id="SM00448">
    <property type="entry name" value="REC"/>
    <property type="match status" value="1"/>
</dbReference>
<dbReference type="EMBL" id="CP060790">
    <property type="protein sequence ID" value="QNP60177.1"/>
    <property type="molecule type" value="Genomic_DNA"/>
</dbReference>
<accession>A0A7H0HI11</accession>
<dbReference type="AlphaFoldDB" id="A0A7H0HI11"/>
<dbReference type="PROSITE" id="PS50110">
    <property type="entry name" value="RESPONSE_REGULATORY"/>
    <property type="match status" value="1"/>
</dbReference>
<evidence type="ECO:0000256" key="2">
    <source>
        <dbReference type="PROSITE-ProRule" id="PRU00169"/>
    </source>
</evidence>
<dbReference type="RefSeq" id="WP_187737158.1">
    <property type="nucleotide sequence ID" value="NZ_CP060790.1"/>
</dbReference>
<evidence type="ECO:0000256" key="1">
    <source>
        <dbReference type="ARBA" id="ARBA00022553"/>
    </source>
</evidence>
<evidence type="ECO:0000259" key="3">
    <source>
        <dbReference type="PROSITE" id="PS50110"/>
    </source>
</evidence>
<keyword evidence="5" id="KW-1185">Reference proteome</keyword>
<dbReference type="PANTHER" id="PTHR44591">
    <property type="entry name" value="STRESS RESPONSE REGULATOR PROTEIN 1"/>
    <property type="match status" value="1"/>
</dbReference>
<reference evidence="4 5" key="1">
    <citation type="submission" date="2020-08" db="EMBL/GenBank/DDBJ databases">
        <title>Genome sequence of Acidovorax monticola KACC 19171T.</title>
        <authorList>
            <person name="Hyun D.-W."/>
            <person name="Bae J.-W."/>
        </authorList>
    </citation>
    <scope>NUCLEOTIDE SEQUENCE [LARGE SCALE GENOMIC DNA]</scope>
    <source>
        <strain evidence="4 5">KACC 19171</strain>
    </source>
</reference>
<name>A0A7H0HI11_9BURK</name>
<feature type="modified residue" description="4-aspartylphosphate" evidence="2">
    <location>
        <position position="57"/>
    </location>
</feature>
<sequence length="136" mass="14676">MNDTQRQDILIVDDDPRNRKLLEAFLIADGYAVRSCGSGAEALRAAAERRPTAILLDAMMPGMDGFETVRRLRAQAETRAIPVLMVTALDDAASRQRLAGAGIHDILTKPVDRWQLKAKLLSLTAAPTQAGGDGHA</sequence>
<dbReference type="SUPFAM" id="SSF52172">
    <property type="entry name" value="CheY-like"/>
    <property type="match status" value="1"/>
</dbReference>
<dbReference type="KEGG" id="amon:H9L24_04545"/>
<protein>
    <submittedName>
        <fullName evidence="4">Response regulator</fullName>
    </submittedName>
</protein>
<dbReference type="GO" id="GO:0000160">
    <property type="term" value="P:phosphorelay signal transduction system"/>
    <property type="evidence" value="ECO:0007669"/>
    <property type="project" value="InterPro"/>
</dbReference>
<gene>
    <name evidence="4" type="ORF">H9L24_04545</name>
</gene>
<dbReference type="InterPro" id="IPR001789">
    <property type="entry name" value="Sig_transdc_resp-reg_receiver"/>
</dbReference>
<dbReference type="Gene3D" id="3.40.50.2300">
    <property type="match status" value="1"/>
</dbReference>
<dbReference type="InterPro" id="IPR011006">
    <property type="entry name" value="CheY-like_superfamily"/>
</dbReference>
<keyword evidence="1 2" id="KW-0597">Phosphoprotein</keyword>
<dbReference type="PANTHER" id="PTHR44591:SF3">
    <property type="entry name" value="RESPONSE REGULATORY DOMAIN-CONTAINING PROTEIN"/>
    <property type="match status" value="1"/>
</dbReference>
<organism evidence="4 5">
    <name type="scientific">Paenacidovorax monticola</name>
    <dbReference type="NCBI Taxonomy" id="1926868"/>
    <lineage>
        <taxon>Bacteria</taxon>
        <taxon>Pseudomonadati</taxon>
        <taxon>Pseudomonadota</taxon>
        <taxon>Betaproteobacteria</taxon>
        <taxon>Burkholderiales</taxon>
        <taxon>Comamonadaceae</taxon>
        <taxon>Paenacidovorax</taxon>
    </lineage>
</organism>
<proteinExistence type="predicted"/>
<dbReference type="Pfam" id="PF00072">
    <property type="entry name" value="Response_reg"/>
    <property type="match status" value="1"/>
</dbReference>